<evidence type="ECO:0000256" key="6">
    <source>
        <dbReference type="ARBA" id="ARBA00022777"/>
    </source>
</evidence>
<dbReference type="EMBL" id="HG937692">
    <property type="protein sequence ID" value="CDP36076.1"/>
    <property type="molecule type" value="Genomic_DNA"/>
</dbReference>
<dbReference type="PANTHER" id="PTHR48012">
    <property type="entry name" value="STERILE20-LIKE KINASE, ISOFORM B-RELATED"/>
    <property type="match status" value="1"/>
</dbReference>
<dbReference type="SUPFAM" id="SSF56112">
    <property type="entry name" value="Protein kinase-like (PK-like)"/>
    <property type="match status" value="1"/>
</dbReference>
<dbReference type="InterPro" id="IPR008271">
    <property type="entry name" value="Ser/Thr_kinase_AS"/>
</dbReference>
<feature type="compositionally biased region" description="Low complexity" evidence="11">
    <location>
        <begin position="582"/>
        <end position="599"/>
    </location>
</feature>
<dbReference type="InterPro" id="IPR017441">
    <property type="entry name" value="Protein_kinase_ATP_BS"/>
</dbReference>
<dbReference type="GO" id="GO:0005524">
    <property type="term" value="F:ATP binding"/>
    <property type="evidence" value="ECO:0007669"/>
    <property type="project" value="UniProtKB-UniRule"/>
</dbReference>
<feature type="compositionally biased region" description="Polar residues" evidence="11">
    <location>
        <begin position="530"/>
        <end position="541"/>
    </location>
</feature>
<evidence type="ECO:0000256" key="7">
    <source>
        <dbReference type="ARBA" id="ARBA00022840"/>
    </source>
</evidence>
<keyword evidence="4" id="KW-0808">Transferase</keyword>
<dbReference type="InterPro" id="IPR011009">
    <property type="entry name" value="Kinase-like_dom_sf"/>
</dbReference>
<dbReference type="GO" id="GO:0004674">
    <property type="term" value="F:protein serine/threonine kinase activity"/>
    <property type="evidence" value="ECO:0007669"/>
    <property type="project" value="UniProtKB-KW"/>
</dbReference>
<dbReference type="GO" id="GO:0005737">
    <property type="term" value="C:cytoplasm"/>
    <property type="evidence" value="ECO:0007669"/>
    <property type="project" value="TreeGrafter"/>
</dbReference>
<name>A0A060TA49_BLAAD</name>
<protein>
    <recommendedName>
        <fullName evidence="2">non-specific serine/threonine protein kinase</fullName>
        <ecNumber evidence="2">2.7.11.1</ecNumber>
    </recommendedName>
</protein>
<evidence type="ECO:0000256" key="5">
    <source>
        <dbReference type="ARBA" id="ARBA00022741"/>
    </source>
</evidence>
<evidence type="ECO:0000256" key="10">
    <source>
        <dbReference type="PROSITE-ProRule" id="PRU10141"/>
    </source>
</evidence>
<dbReference type="InterPro" id="IPR050629">
    <property type="entry name" value="STE20/SPS1-PAK"/>
</dbReference>
<feature type="region of interest" description="Disordered" evidence="11">
    <location>
        <begin position="427"/>
        <end position="478"/>
    </location>
</feature>
<feature type="compositionally biased region" description="Low complexity" evidence="11">
    <location>
        <begin position="683"/>
        <end position="702"/>
    </location>
</feature>
<comment type="catalytic activity">
    <reaction evidence="9">
        <text>L-seryl-[protein] + ATP = O-phospho-L-seryl-[protein] + ADP + H(+)</text>
        <dbReference type="Rhea" id="RHEA:17989"/>
        <dbReference type="Rhea" id="RHEA-COMP:9863"/>
        <dbReference type="Rhea" id="RHEA-COMP:11604"/>
        <dbReference type="ChEBI" id="CHEBI:15378"/>
        <dbReference type="ChEBI" id="CHEBI:29999"/>
        <dbReference type="ChEBI" id="CHEBI:30616"/>
        <dbReference type="ChEBI" id="CHEBI:83421"/>
        <dbReference type="ChEBI" id="CHEBI:456216"/>
        <dbReference type="EC" id="2.7.11.1"/>
    </reaction>
</comment>
<dbReference type="PROSITE" id="PS50011">
    <property type="entry name" value="PROTEIN_KINASE_DOM"/>
    <property type="match status" value="1"/>
</dbReference>
<gene>
    <name evidence="13" type="ORF">GNLVRS02_ARAD1B04752g</name>
</gene>
<keyword evidence="7 10" id="KW-0067">ATP-binding</keyword>
<dbReference type="Pfam" id="PF00069">
    <property type="entry name" value="Pkinase"/>
    <property type="match status" value="1"/>
</dbReference>
<feature type="compositionally biased region" description="Low complexity" evidence="11">
    <location>
        <begin position="547"/>
        <end position="561"/>
    </location>
</feature>
<feature type="region of interest" description="Disordered" evidence="11">
    <location>
        <begin position="505"/>
        <end position="738"/>
    </location>
</feature>
<feature type="compositionally biased region" description="Pro residues" evidence="11">
    <location>
        <begin position="625"/>
        <end position="637"/>
    </location>
</feature>
<accession>A0A060TA49</accession>
<feature type="compositionally biased region" description="Low complexity" evidence="11">
    <location>
        <begin position="451"/>
        <end position="467"/>
    </location>
</feature>
<evidence type="ECO:0000259" key="12">
    <source>
        <dbReference type="PROSITE" id="PS50011"/>
    </source>
</evidence>
<comment type="similarity">
    <text evidence="1">Belongs to the protein kinase superfamily. STE Ser/Thr protein kinase family. STE20 subfamily.</text>
</comment>
<dbReference type="FunFam" id="1.10.510.10:FF:000499">
    <property type="entry name" value="Serine/threonine-protein kinase KIC1"/>
    <property type="match status" value="1"/>
</dbReference>
<evidence type="ECO:0000256" key="3">
    <source>
        <dbReference type="ARBA" id="ARBA00022527"/>
    </source>
</evidence>
<evidence type="ECO:0000256" key="1">
    <source>
        <dbReference type="ARBA" id="ARBA00008874"/>
    </source>
</evidence>
<dbReference type="PROSITE" id="PS00108">
    <property type="entry name" value="PROTEIN_KINASE_ST"/>
    <property type="match status" value="1"/>
</dbReference>
<dbReference type="PANTHER" id="PTHR48012:SF10">
    <property type="entry name" value="FI20177P1"/>
    <property type="match status" value="1"/>
</dbReference>
<dbReference type="Gene3D" id="1.10.510.10">
    <property type="entry name" value="Transferase(Phosphotransferase) domain 1"/>
    <property type="match status" value="1"/>
</dbReference>
<comment type="catalytic activity">
    <reaction evidence="8">
        <text>L-threonyl-[protein] + ATP = O-phospho-L-threonyl-[protein] + ADP + H(+)</text>
        <dbReference type="Rhea" id="RHEA:46608"/>
        <dbReference type="Rhea" id="RHEA-COMP:11060"/>
        <dbReference type="Rhea" id="RHEA-COMP:11605"/>
        <dbReference type="ChEBI" id="CHEBI:15378"/>
        <dbReference type="ChEBI" id="CHEBI:30013"/>
        <dbReference type="ChEBI" id="CHEBI:30616"/>
        <dbReference type="ChEBI" id="CHEBI:61977"/>
        <dbReference type="ChEBI" id="CHEBI:456216"/>
        <dbReference type="EC" id="2.7.11.1"/>
    </reaction>
</comment>
<organism evidence="13">
    <name type="scientific">Blastobotrys adeninivorans</name>
    <name type="common">Yeast</name>
    <name type="synonym">Arxula adeninivorans</name>
    <dbReference type="NCBI Taxonomy" id="409370"/>
    <lineage>
        <taxon>Eukaryota</taxon>
        <taxon>Fungi</taxon>
        <taxon>Dikarya</taxon>
        <taxon>Ascomycota</taxon>
        <taxon>Saccharomycotina</taxon>
        <taxon>Dipodascomycetes</taxon>
        <taxon>Dipodascales</taxon>
        <taxon>Trichomonascaceae</taxon>
        <taxon>Blastobotrys</taxon>
    </lineage>
</organism>
<sequence>MAPIRNDPGGITILYHVTRPTYGSRPSSNLQSLNLALTMRFRREEVIGRGNFGVVYKGVDLEARRVVAIKVLDLDTAEDDLLDIQHEINTLSNLTQSEAVNIIKYYGSYLYGTKLWIIMDLCAGGSVRTLLKAGRFEERYTAVIMREVLLALSYIHKEGIIHRDIKAANILVTNDGRVRLCDFGVAAQVSSNKIKRSTIVGTPYWMAPEVITEGAMYNTKADIWSLGVTVYEIATGNPPYADQDAFRAIMLIPRQKPARLEGSQYSAALKEFVAHCLDEHPEERSSADELAKLKFIKSSRSYPTAILQDLVQRYKGWREKSNVRDSVAMLKGIKIDDGMDPAAAGGGRRASDVSSIYSASSEGSDLWDFDTSDLASVDYSPDTESTLDATGGYPQSNSVNGLGFSYPQNTGAFDPGYISRDGTVREAMPDSAQGPKSLLELFDDGDNSNASSGPGPSMPMSMQMPMGIPGGNSSGPGDVTPVAEAFPPTPTVEIEIPSFDAMEEETRAAASAANTIKTPSQPPPPIPARSRSNTLRSQPITAQPAIPSALSQSLSQQTQSQPPQPPQPPQSSQPPQPPQPSQPLSQAPQPQSQQPQTQQHPALNQHGLQSQPSLASQSQFSNATAPPPPPPSAPPAVPSATSPGAPPSGSSASPIGSTASAPLQSPASPAMQPLASQAHPHLSSKLSTVSSASSARRTPSPKRMTPKGSPPKSSIGAPAMAPIPHIPRRRLGSEDDDDKRLALKNRKPPALIRKQKFHITMPPSSMPVSTTAEDPLSAYSTDELAFPAMPRFDPNVMLDTVPKQDVVAHLDYMLDSFDRALTTMEEGLHSIIS</sequence>
<evidence type="ECO:0000256" key="11">
    <source>
        <dbReference type="SAM" id="MobiDB-lite"/>
    </source>
</evidence>
<feature type="domain" description="Protein kinase" evidence="12">
    <location>
        <begin position="41"/>
        <end position="296"/>
    </location>
</feature>
<dbReference type="PROSITE" id="PS00107">
    <property type="entry name" value="PROTEIN_KINASE_ATP"/>
    <property type="match status" value="1"/>
</dbReference>
<feature type="compositionally biased region" description="Low complexity" evidence="11">
    <location>
        <begin position="638"/>
        <end position="673"/>
    </location>
</feature>
<feature type="binding site" evidence="10">
    <location>
        <position position="70"/>
    </location>
    <ligand>
        <name>ATP</name>
        <dbReference type="ChEBI" id="CHEBI:30616"/>
    </ligand>
</feature>
<dbReference type="EC" id="2.7.11.1" evidence="2"/>
<feature type="compositionally biased region" description="Low complexity" evidence="11">
    <location>
        <begin position="609"/>
        <end position="624"/>
    </location>
</feature>
<evidence type="ECO:0000256" key="4">
    <source>
        <dbReference type="ARBA" id="ARBA00022679"/>
    </source>
</evidence>
<evidence type="ECO:0000256" key="2">
    <source>
        <dbReference type="ARBA" id="ARBA00012513"/>
    </source>
</evidence>
<proteinExistence type="inferred from homology"/>
<dbReference type="InterPro" id="IPR000719">
    <property type="entry name" value="Prot_kinase_dom"/>
</dbReference>
<keyword evidence="5 10" id="KW-0547">Nucleotide-binding</keyword>
<evidence type="ECO:0000256" key="8">
    <source>
        <dbReference type="ARBA" id="ARBA00047899"/>
    </source>
</evidence>
<feature type="compositionally biased region" description="Pro residues" evidence="11">
    <location>
        <begin position="562"/>
        <end position="581"/>
    </location>
</feature>
<dbReference type="SMART" id="SM00220">
    <property type="entry name" value="S_TKc"/>
    <property type="match status" value="1"/>
</dbReference>
<evidence type="ECO:0000256" key="9">
    <source>
        <dbReference type="ARBA" id="ARBA00048679"/>
    </source>
</evidence>
<reference evidence="13" key="2">
    <citation type="submission" date="2014-06" db="EMBL/GenBank/DDBJ databases">
        <title>The complete genome of Blastobotrys (Arxula) adeninivorans LS3 - a yeast of biotechnological interest.</title>
        <authorList>
            <person name="Kunze G."/>
            <person name="Gaillardin C."/>
            <person name="Czernicka M."/>
            <person name="Durrens P."/>
            <person name="Martin T."/>
            <person name="Boer E."/>
            <person name="Gabaldon T."/>
            <person name="Cruz J."/>
            <person name="Talla E."/>
            <person name="Marck C."/>
            <person name="Goffeau A."/>
            <person name="Barbe V."/>
            <person name="Baret P."/>
            <person name="Baronian K."/>
            <person name="Beier S."/>
            <person name="Bleykasten C."/>
            <person name="Bode R."/>
            <person name="Casaregola S."/>
            <person name="Despons L."/>
            <person name="Fairhead C."/>
            <person name="Giersberg M."/>
            <person name="Gierski P."/>
            <person name="Hahnel U."/>
            <person name="Hartmann A."/>
            <person name="Jankowska D."/>
            <person name="Jubin C."/>
            <person name="Jung P."/>
            <person name="Lafontaine I."/>
            <person name="Leh-Louis V."/>
            <person name="Lemaire M."/>
            <person name="Marcet-Houben M."/>
            <person name="Mascher M."/>
            <person name="Morel G."/>
            <person name="Richard G.-F."/>
            <person name="Riechen J."/>
            <person name="Sacerdot C."/>
            <person name="Sarkar A."/>
            <person name="Savel G."/>
            <person name="Schacherer J."/>
            <person name="Sherman D."/>
            <person name="Straub M.-L."/>
            <person name="Stein N."/>
            <person name="Thierry A."/>
            <person name="Trautwein-Schult A."/>
            <person name="Westhof E."/>
            <person name="Worch S."/>
            <person name="Dujon B."/>
            <person name="Souciet J.-L."/>
            <person name="Wincker P."/>
            <person name="Scholz U."/>
            <person name="Neuveglise N."/>
        </authorList>
    </citation>
    <scope>NUCLEOTIDE SEQUENCE</scope>
    <source>
        <strain evidence="13">LS3</strain>
    </source>
</reference>
<keyword evidence="3" id="KW-0723">Serine/threonine-protein kinase</keyword>
<keyword evidence="6" id="KW-0418">Kinase</keyword>
<dbReference type="AlphaFoldDB" id="A0A060TA49"/>
<reference evidence="13" key="1">
    <citation type="submission" date="2014-02" db="EMBL/GenBank/DDBJ databases">
        <authorList>
            <person name="Genoscope - CEA"/>
        </authorList>
    </citation>
    <scope>NUCLEOTIDE SEQUENCE</scope>
    <source>
        <strain evidence="13">LS3</strain>
    </source>
</reference>
<evidence type="ECO:0000313" key="13">
    <source>
        <dbReference type="EMBL" id="CDP36076.1"/>
    </source>
</evidence>